<dbReference type="InterPro" id="IPR003768">
    <property type="entry name" value="ScpA"/>
</dbReference>
<evidence type="ECO:0000256" key="1">
    <source>
        <dbReference type="ARBA" id="ARBA00022829"/>
    </source>
</evidence>
<sequence length="250" mass="29204">MKERWNQVELENFTGPLDLLLQMIKDKQVSILEINLLELSNQYLEYIKKIADKDIELASEYLVMAAYFLELKSKFLIPKEEVLVDGDYEEDQRKELLNRLLEYHKIKEVTEFFKEQQIESLKGLSKAKSIIKITRIDDEKLPLAPNNINLDKFSKIFLRAIEKSKFRTVETNILTTTEVSPEEIANEIKKHLIKHSIDKIKLEDLIEQKDFSLRMLVATFMAVLDLASKKLINIFQEGDDIIVENISKGE</sequence>
<keyword evidence="4" id="KW-1185">Reference proteome</keyword>
<organism evidence="3 4">
    <name type="scientific">Spiroplasma tabanidicola</name>
    <dbReference type="NCBI Taxonomy" id="324079"/>
    <lineage>
        <taxon>Bacteria</taxon>
        <taxon>Bacillati</taxon>
        <taxon>Mycoplasmatota</taxon>
        <taxon>Mollicutes</taxon>
        <taxon>Entomoplasmatales</taxon>
        <taxon>Spiroplasmataceae</taxon>
        <taxon>Spiroplasma</taxon>
    </lineage>
</organism>
<evidence type="ECO:0000313" key="3">
    <source>
        <dbReference type="EMBL" id="QGS51704.1"/>
    </source>
</evidence>
<keyword evidence="1" id="KW-0159">Chromosome partition</keyword>
<dbReference type="PANTHER" id="PTHR33969">
    <property type="entry name" value="SEGREGATION AND CONDENSATION PROTEIN A"/>
    <property type="match status" value="1"/>
</dbReference>
<dbReference type="KEGG" id="stab:STABA_v1c03410"/>
<gene>
    <name evidence="3" type="primary">scpA</name>
    <name evidence="3" type="ORF">STABA_v1c03410</name>
</gene>
<evidence type="ECO:0000313" key="4">
    <source>
        <dbReference type="Proteomes" id="UP000424468"/>
    </source>
</evidence>
<dbReference type="EMBL" id="CP046276">
    <property type="protein sequence ID" value="QGS51704.1"/>
    <property type="molecule type" value="Genomic_DNA"/>
</dbReference>
<proteinExistence type="predicted"/>
<dbReference type="Proteomes" id="UP000424468">
    <property type="component" value="Chromosome"/>
</dbReference>
<accession>A0A6I6CCJ9</accession>
<dbReference type="PANTHER" id="PTHR33969:SF2">
    <property type="entry name" value="SEGREGATION AND CONDENSATION PROTEIN A"/>
    <property type="match status" value="1"/>
</dbReference>
<dbReference type="Pfam" id="PF02616">
    <property type="entry name" value="SMC_ScpA"/>
    <property type="match status" value="1"/>
</dbReference>
<dbReference type="AlphaFoldDB" id="A0A6I6CCJ9"/>
<dbReference type="Gene3D" id="6.10.250.2410">
    <property type="match status" value="1"/>
</dbReference>
<protein>
    <recommendedName>
        <fullName evidence="2">Segregation and condensation protein A</fullName>
    </recommendedName>
</protein>
<evidence type="ECO:0000256" key="2">
    <source>
        <dbReference type="ARBA" id="ARBA00044777"/>
    </source>
</evidence>
<dbReference type="GO" id="GO:0007059">
    <property type="term" value="P:chromosome segregation"/>
    <property type="evidence" value="ECO:0007669"/>
    <property type="project" value="UniProtKB-KW"/>
</dbReference>
<reference evidence="3 4" key="1">
    <citation type="submission" date="2019-11" db="EMBL/GenBank/DDBJ databases">
        <title>Complete genome sequence of Spiroplasma tabanidicola TAUS-1 (DSM 22603).</title>
        <authorList>
            <person name="Huang C.-T."/>
            <person name="Lin Y.-C."/>
            <person name="Kuo C.-H."/>
        </authorList>
    </citation>
    <scope>NUCLEOTIDE SEQUENCE [LARGE SCALE GENOMIC DNA]</scope>
    <source>
        <strain evidence="3 4">TAUS-1</strain>
    </source>
</reference>
<name>A0A6I6CCJ9_9MOLU</name>